<keyword evidence="3" id="KW-1185">Reference proteome</keyword>
<evidence type="ECO:0000313" key="3">
    <source>
        <dbReference type="Proteomes" id="UP001066276"/>
    </source>
</evidence>
<dbReference type="AlphaFoldDB" id="A0AAV7MSF9"/>
<reference evidence="2" key="1">
    <citation type="journal article" date="2022" name="bioRxiv">
        <title>Sequencing and chromosome-scale assembly of the giantPleurodeles waltlgenome.</title>
        <authorList>
            <person name="Brown T."/>
            <person name="Elewa A."/>
            <person name="Iarovenko S."/>
            <person name="Subramanian E."/>
            <person name="Araus A.J."/>
            <person name="Petzold A."/>
            <person name="Susuki M."/>
            <person name="Suzuki K.-i.T."/>
            <person name="Hayashi T."/>
            <person name="Toyoda A."/>
            <person name="Oliveira C."/>
            <person name="Osipova E."/>
            <person name="Leigh N.D."/>
            <person name="Simon A."/>
            <person name="Yun M.H."/>
        </authorList>
    </citation>
    <scope>NUCLEOTIDE SEQUENCE</scope>
    <source>
        <strain evidence="2">20211129_DDA</strain>
        <tissue evidence="2">Liver</tissue>
    </source>
</reference>
<dbReference type="EMBL" id="JANPWB010000013">
    <property type="protein sequence ID" value="KAJ1105394.1"/>
    <property type="molecule type" value="Genomic_DNA"/>
</dbReference>
<proteinExistence type="predicted"/>
<name>A0AAV7MSF9_PLEWA</name>
<feature type="region of interest" description="Disordered" evidence="1">
    <location>
        <begin position="51"/>
        <end position="71"/>
    </location>
</feature>
<organism evidence="2 3">
    <name type="scientific">Pleurodeles waltl</name>
    <name type="common">Iberian ribbed newt</name>
    <dbReference type="NCBI Taxonomy" id="8319"/>
    <lineage>
        <taxon>Eukaryota</taxon>
        <taxon>Metazoa</taxon>
        <taxon>Chordata</taxon>
        <taxon>Craniata</taxon>
        <taxon>Vertebrata</taxon>
        <taxon>Euteleostomi</taxon>
        <taxon>Amphibia</taxon>
        <taxon>Batrachia</taxon>
        <taxon>Caudata</taxon>
        <taxon>Salamandroidea</taxon>
        <taxon>Salamandridae</taxon>
        <taxon>Pleurodelinae</taxon>
        <taxon>Pleurodeles</taxon>
    </lineage>
</organism>
<gene>
    <name evidence="2" type="ORF">NDU88_002800</name>
</gene>
<sequence length="192" mass="21397">MKGEGNTQFEDETNMKVTMQMPPSGGALTAPPRASDLVFKSFPLTRRGTVDQHSTEACLSRPNPTPQLGKQHQEIGSSVEHSWCPLSPPGAATSCAFVPAEFQVRVDFFDDVSELVRDIDFYGINVHFLAYTGVSLNVMTRADFTKPRSDISNLPHIIIYSWRSIQPIACRGYFKWLSLPQIIEMLENLCCG</sequence>
<accession>A0AAV7MSF9</accession>
<feature type="region of interest" description="Disordered" evidence="1">
    <location>
        <begin position="1"/>
        <end position="32"/>
    </location>
</feature>
<dbReference type="Proteomes" id="UP001066276">
    <property type="component" value="Chromosome 9"/>
</dbReference>
<comment type="caution">
    <text evidence="2">The sequence shown here is derived from an EMBL/GenBank/DDBJ whole genome shotgun (WGS) entry which is preliminary data.</text>
</comment>
<evidence type="ECO:0000256" key="1">
    <source>
        <dbReference type="SAM" id="MobiDB-lite"/>
    </source>
</evidence>
<protein>
    <submittedName>
        <fullName evidence="2">Uncharacterized protein</fullName>
    </submittedName>
</protein>
<evidence type="ECO:0000313" key="2">
    <source>
        <dbReference type="EMBL" id="KAJ1105394.1"/>
    </source>
</evidence>